<dbReference type="RefSeq" id="WP_307154947.1">
    <property type="nucleotide sequence ID" value="NZ_JAUSUK010000002.1"/>
</dbReference>
<sequence length="233" mass="25046">MPSETGSRHFLERFSDPQAMAQYEEGVRRFVPALDALHRMAGILLAERVRQGGKILVLGAGGGLEARALAKAYPDWSFVGVDPAQQMLDLAERTLGPLASRVEFVTGTIEDAPEGPFDGATCLLTLHFLDARARQQTAEAIRRRLRPGAPLVVAHSSFPQGEGERHHWLARYAAYAKASGADPGDAENARAAVAASLDLCNPEKDAGILSAAGFQGVSLFFAAFTWRGWVGYA</sequence>
<feature type="domain" description="Methyltransferase" evidence="1">
    <location>
        <begin position="55"/>
        <end position="148"/>
    </location>
</feature>
<evidence type="ECO:0000313" key="2">
    <source>
        <dbReference type="EMBL" id="MDQ0326823.1"/>
    </source>
</evidence>
<dbReference type="PANTHER" id="PTHR43464:SF58">
    <property type="entry name" value="BLR7975 PROTEIN"/>
    <property type="match status" value="1"/>
</dbReference>
<accession>A0ABU0C8H6</accession>
<dbReference type="GO" id="GO:0032259">
    <property type="term" value="P:methylation"/>
    <property type="evidence" value="ECO:0007669"/>
    <property type="project" value="UniProtKB-KW"/>
</dbReference>
<keyword evidence="2" id="KW-0808">Transferase</keyword>
<reference evidence="2 3" key="1">
    <citation type="submission" date="2023-07" db="EMBL/GenBank/DDBJ databases">
        <title>Genomic Encyclopedia of Type Strains, Phase IV (KMG-IV): sequencing the most valuable type-strain genomes for metagenomic binning, comparative biology and taxonomic classification.</title>
        <authorList>
            <person name="Goeker M."/>
        </authorList>
    </citation>
    <scope>NUCLEOTIDE SEQUENCE [LARGE SCALE GENOMIC DNA]</scope>
    <source>
        <strain evidence="2 3">DSM 11549</strain>
    </source>
</reference>
<keyword evidence="3" id="KW-1185">Reference proteome</keyword>
<proteinExistence type="predicted"/>
<keyword evidence="2" id="KW-0489">Methyltransferase</keyword>
<dbReference type="Pfam" id="PF13649">
    <property type="entry name" value="Methyltransf_25"/>
    <property type="match status" value="1"/>
</dbReference>
<dbReference type="GO" id="GO:0008168">
    <property type="term" value="F:methyltransferase activity"/>
    <property type="evidence" value="ECO:0007669"/>
    <property type="project" value="UniProtKB-KW"/>
</dbReference>
<protein>
    <submittedName>
        <fullName evidence="2">tRNA (Cmo5U34)-methyltransferase</fullName>
        <ecNumber evidence="2">2.1.1.-</ecNumber>
    </submittedName>
</protein>
<dbReference type="SUPFAM" id="SSF53335">
    <property type="entry name" value="S-adenosyl-L-methionine-dependent methyltransferases"/>
    <property type="match status" value="1"/>
</dbReference>
<dbReference type="EC" id="2.1.1.-" evidence="2"/>
<dbReference type="Proteomes" id="UP001230253">
    <property type="component" value="Unassembled WGS sequence"/>
</dbReference>
<dbReference type="InterPro" id="IPR029063">
    <property type="entry name" value="SAM-dependent_MTases_sf"/>
</dbReference>
<name>A0ABU0C8H6_9BRAD</name>
<evidence type="ECO:0000313" key="3">
    <source>
        <dbReference type="Proteomes" id="UP001230253"/>
    </source>
</evidence>
<dbReference type="InterPro" id="IPR041698">
    <property type="entry name" value="Methyltransf_25"/>
</dbReference>
<dbReference type="Gene3D" id="3.40.50.150">
    <property type="entry name" value="Vaccinia Virus protein VP39"/>
    <property type="match status" value="1"/>
</dbReference>
<evidence type="ECO:0000259" key="1">
    <source>
        <dbReference type="Pfam" id="PF13649"/>
    </source>
</evidence>
<dbReference type="PANTHER" id="PTHR43464">
    <property type="entry name" value="METHYLTRANSFERASE"/>
    <property type="match status" value="1"/>
</dbReference>
<comment type="caution">
    <text evidence="2">The sequence shown here is derived from an EMBL/GenBank/DDBJ whole genome shotgun (WGS) entry which is preliminary data.</text>
</comment>
<organism evidence="2 3">
    <name type="scientific">Rhodopseudomonas julia</name>
    <dbReference type="NCBI Taxonomy" id="200617"/>
    <lineage>
        <taxon>Bacteria</taxon>
        <taxon>Pseudomonadati</taxon>
        <taxon>Pseudomonadota</taxon>
        <taxon>Alphaproteobacteria</taxon>
        <taxon>Hyphomicrobiales</taxon>
        <taxon>Nitrobacteraceae</taxon>
        <taxon>Rhodopseudomonas</taxon>
    </lineage>
</organism>
<dbReference type="CDD" id="cd02440">
    <property type="entry name" value="AdoMet_MTases"/>
    <property type="match status" value="1"/>
</dbReference>
<dbReference type="EMBL" id="JAUSUK010000002">
    <property type="protein sequence ID" value="MDQ0326823.1"/>
    <property type="molecule type" value="Genomic_DNA"/>
</dbReference>
<gene>
    <name evidence="2" type="ORF">J2R99_002692</name>
</gene>